<keyword evidence="6" id="KW-1185">Reference proteome</keyword>
<dbReference type="Proteomes" id="UP001216907">
    <property type="component" value="Unassembled WGS sequence"/>
</dbReference>
<keyword evidence="2 3" id="KW-0119">Carbohydrate metabolism</keyword>
<dbReference type="InterPro" id="IPR011330">
    <property type="entry name" value="Glyco_hydro/deAcase_b/a-brl"/>
</dbReference>
<evidence type="ECO:0000259" key="4">
    <source>
        <dbReference type="Pfam" id="PF03065"/>
    </source>
</evidence>
<gene>
    <name evidence="5" type="ORF">PZE19_10255</name>
</gene>
<evidence type="ECO:0000256" key="3">
    <source>
        <dbReference type="RuleBase" id="RU361196"/>
    </source>
</evidence>
<proteinExistence type="inferred from homology"/>
<evidence type="ECO:0000313" key="6">
    <source>
        <dbReference type="Proteomes" id="UP001216907"/>
    </source>
</evidence>
<reference evidence="5 6" key="1">
    <citation type="submission" date="2023-03" db="EMBL/GenBank/DDBJ databases">
        <title>Paludisphaera mucosa sp. nov. a novel planctomycete from northern fen.</title>
        <authorList>
            <person name="Ivanova A."/>
        </authorList>
    </citation>
    <scope>NUCLEOTIDE SEQUENCE [LARGE SCALE GENOMIC DNA]</scope>
    <source>
        <strain evidence="5 6">Pla2</strain>
    </source>
</reference>
<dbReference type="RefSeq" id="WP_277860519.1">
    <property type="nucleotide sequence ID" value="NZ_JARRAG010000002.1"/>
</dbReference>
<evidence type="ECO:0000256" key="2">
    <source>
        <dbReference type="ARBA" id="ARBA00023277"/>
    </source>
</evidence>
<dbReference type="Pfam" id="PF03065">
    <property type="entry name" value="Glyco_hydro_57"/>
    <property type="match status" value="1"/>
</dbReference>
<protein>
    <submittedName>
        <fullName evidence="5">Glycoside hydrolase family 57 protein</fullName>
    </submittedName>
</protein>
<feature type="domain" description="Glycoside hydrolase family 57 N-terminal" evidence="4">
    <location>
        <begin position="7"/>
        <end position="432"/>
    </location>
</feature>
<comment type="similarity">
    <text evidence="1 3">Belongs to the glycosyl hydrolase 57 family.</text>
</comment>
<dbReference type="GO" id="GO:0016787">
    <property type="term" value="F:hydrolase activity"/>
    <property type="evidence" value="ECO:0007669"/>
    <property type="project" value="UniProtKB-KW"/>
</dbReference>
<dbReference type="InterPro" id="IPR004300">
    <property type="entry name" value="Glyco_hydro_57_N"/>
</dbReference>
<keyword evidence="5" id="KW-0378">Hydrolase</keyword>
<dbReference type="CDD" id="cd10796">
    <property type="entry name" value="GH57N_APU"/>
    <property type="match status" value="1"/>
</dbReference>
<dbReference type="Gene3D" id="3.20.110.10">
    <property type="entry name" value="Glycoside hydrolase 38, N terminal domain"/>
    <property type="match status" value="1"/>
</dbReference>
<sequence length="729" mass="83296">MSDVALALMWHQHQPYYPDDATGENPMPWVRLHAVKDYLGMALHLEEVPEFHCTINLVPSLLQQLEAYVGGATDKHLIVSRKPVDGLDREDVFYLLDNFFMAFPDSMIRPHPRYHELYLLRSSWSLSGEQARTRFRPRDFRDLQVWSNLAWFHPLLFEKDPELAAFKEQGRDYSEDDKQWLLDKQRELLGQVVPLHRKLAERGQVELTTTPYYHPILPLLLDKKLAREAMPEVALPAYREGYPEDAEVHVRRAVESHIRRFGTAPRGMWPSEGSVCQALIPLLARHGIEWIATDEEILGCSTGGVVGRDGRGHVRRPELLYRGWNVREGDSQLGIVFRDHSMSDQVGFHYQRSPGPIAAADFLAKLHAIGDACRHNPATVVPVVLDGENCWEYYPDGGVSFLRSLYQEAVRDPRVRPVKVGDHLRENRPTDTLQRLFAGSWISHNFAIWVGHPEDNSGWDALHETREFLVREQQSGRHDPAHLARAWEEIYIAEGSDWFWWYGDDHSCAQDALFDHLFRKHLRNVYAFLGCDPPGSLFKPISRAASPRSVNDQPRSFLNVKVDGRATYFEWIDGARYVCGNDRGTMTLVTRGLMHVVWFGFDAERFLVRIDTEGAPAAERLAEIDRLRIGFVDPAEREIVVVQPCLERPVGYLNHAGRPSVNGSTVSAATGAIFELAVPLDRLELKPGDPIRFYVELLKGESSLDRAPREGVFELTSPSPDFERIMWQV</sequence>
<dbReference type="EMBL" id="JARRAG010000002">
    <property type="protein sequence ID" value="MDG3004157.1"/>
    <property type="molecule type" value="Genomic_DNA"/>
</dbReference>
<dbReference type="InterPro" id="IPR027291">
    <property type="entry name" value="Glyco_hydro_38_N_sf"/>
</dbReference>
<accession>A0ABT6F9G6</accession>
<dbReference type="SUPFAM" id="SSF88713">
    <property type="entry name" value="Glycoside hydrolase/deacetylase"/>
    <property type="match status" value="1"/>
</dbReference>
<evidence type="ECO:0000313" key="5">
    <source>
        <dbReference type="EMBL" id="MDG3004157.1"/>
    </source>
</evidence>
<comment type="caution">
    <text evidence="5">The sequence shown here is derived from an EMBL/GenBank/DDBJ whole genome shotgun (WGS) entry which is preliminary data.</text>
</comment>
<dbReference type="PANTHER" id="PTHR36306">
    <property type="entry name" value="ALPHA-AMYLASE-RELATED-RELATED"/>
    <property type="match status" value="1"/>
</dbReference>
<dbReference type="PANTHER" id="PTHR36306:SF1">
    <property type="entry name" value="ALPHA-AMYLASE-RELATED"/>
    <property type="match status" value="1"/>
</dbReference>
<organism evidence="5 6">
    <name type="scientific">Paludisphaera mucosa</name>
    <dbReference type="NCBI Taxonomy" id="3030827"/>
    <lineage>
        <taxon>Bacteria</taxon>
        <taxon>Pseudomonadati</taxon>
        <taxon>Planctomycetota</taxon>
        <taxon>Planctomycetia</taxon>
        <taxon>Isosphaerales</taxon>
        <taxon>Isosphaeraceae</taxon>
        <taxon>Paludisphaera</taxon>
    </lineage>
</organism>
<evidence type="ECO:0000256" key="1">
    <source>
        <dbReference type="ARBA" id="ARBA00006821"/>
    </source>
</evidence>
<name>A0ABT6F9G6_9BACT</name>
<dbReference type="InterPro" id="IPR052046">
    <property type="entry name" value="GH57_Enzymes"/>
</dbReference>